<dbReference type="SUPFAM" id="SSF75615">
    <property type="entry name" value="Siroheme synthase middle domains-like"/>
    <property type="match status" value="1"/>
</dbReference>
<feature type="compositionally biased region" description="Basic and acidic residues" evidence="7">
    <location>
        <begin position="197"/>
        <end position="216"/>
    </location>
</feature>
<evidence type="ECO:0000256" key="1">
    <source>
        <dbReference type="ARBA" id="ARBA00005010"/>
    </source>
</evidence>
<evidence type="ECO:0000256" key="5">
    <source>
        <dbReference type="ARBA" id="ARBA00023244"/>
    </source>
</evidence>
<evidence type="ECO:0000313" key="10">
    <source>
        <dbReference type="Proteomes" id="UP000886847"/>
    </source>
</evidence>
<evidence type="ECO:0000259" key="8">
    <source>
        <dbReference type="Pfam" id="PF14824"/>
    </source>
</evidence>
<reference evidence="9" key="1">
    <citation type="journal article" date="2021" name="PeerJ">
        <title>Extensive microbial diversity within the chicken gut microbiome revealed by metagenomics and culture.</title>
        <authorList>
            <person name="Gilroy R."/>
            <person name="Ravi A."/>
            <person name="Getino M."/>
            <person name="Pursley I."/>
            <person name="Horton D.L."/>
            <person name="Alikhan N.F."/>
            <person name="Baker D."/>
            <person name="Gharbi K."/>
            <person name="Hall N."/>
            <person name="Watson M."/>
            <person name="Adriaenssens E.M."/>
            <person name="Foster-Nyarko E."/>
            <person name="Jarju S."/>
            <person name="Secka A."/>
            <person name="Antonio M."/>
            <person name="Oren A."/>
            <person name="Chaudhuri R.R."/>
            <person name="La Ragione R."/>
            <person name="Hildebrand F."/>
            <person name="Pallen M.J."/>
        </authorList>
    </citation>
    <scope>NUCLEOTIDE SEQUENCE</scope>
    <source>
        <strain evidence="9">2189</strain>
    </source>
</reference>
<dbReference type="Pfam" id="PF13241">
    <property type="entry name" value="NAD_binding_7"/>
    <property type="match status" value="1"/>
</dbReference>
<dbReference type="GO" id="GO:0019354">
    <property type="term" value="P:siroheme biosynthetic process"/>
    <property type="evidence" value="ECO:0007669"/>
    <property type="project" value="InterPro"/>
</dbReference>
<feature type="domain" description="Siroheme synthase central" evidence="8">
    <location>
        <begin position="114"/>
        <end position="139"/>
    </location>
</feature>
<dbReference type="InterPro" id="IPR036291">
    <property type="entry name" value="NAD(P)-bd_dom_sf"/>
</dbReference>
<evidence type="ECO:0000256" key="6">
    <source>
        <dbReference type="ARBA" id="ARBA00047561"/>
    </source>
</evidence>
<dbReference type="SUPFAM" id="SSF51735">
    <property type="entry name" value="NAD(P)-binding Rossmann-fold domains"/>
    <property type="match status" value="1"/>
</dbReference>
<dbReference type="GO" id="GO:0004325">
    <property type="term" value="F:ferrochelatase activity"/>
    <property type="evidence" value="ECO:0007669"/>
    <property type="project" value="InterPro"/>
</dbReference>
<dbReference type="Gene3D" id="3.40.50.720">
    <property type="entry name" value="NAD(P)-binding Rossmann-like Domain"/>
    <property type="match status" value="1"/>
</dbReference>
<dbReference type="GO" id="GO:0043115">
    <property type="term" value="F:precorrin-2 dehydrogenase activity"/>
    <property type="evidence" value="ECO:0007669"/>
    <property type="project" value="UniProtKB-EC"/>
</dbReference>
<dbReference type="PANTHER" id="PTHR35330">
    <property type="entry name" value="SIROHEME BIOSYNTHESIS PROTEIN MET8"/>
    <property type="match status" value="1"/>
</dbReference>
<comment type="pathway">
    <text evidence="1">Porphyrin-containing compound metabolism; siroheme biosynthesis; sirohydrochlorin from precorrin-2: step 1/1.</text>
</comment>
<keyword evidence="4" id="KW-0520">NAD</keyword>
<dbReference type="Pfam" id="PF14824">
    <property type="entry name" value="Sirohm_synth_M"/>
    <property type="match status" value="1"/>
</dbReference>
<dbReference type="Proteomes" id="UP000886847">
    <property type="component" value="Unassembled WGS sequence"/>
</dbReference>
<evidence type="ECO:0000256" key="7">
    <source>
        <dbReference type="SAM" id="MobiDB-lite"/>
    </source>
</evidence>
<feature type="compositionally biased region" description="Basic and acidic residues" evidence="7">
    <location>
        <begin position="178"/>
        <end position="187"/>
    </location>
</feature>
<feature type="region of interest" description="Disordered" evidence="7">
    <location>
        <begin position="178"/>
        <end position="216"/>
    </location>
</feature>
<dbReference type="AlphaFoldDB" id="A0A9D1W197"/>
<comment type="catalytic activity">
    <reaction evidence="6">
        <text>precorrin-2 + NAD(+) = sirohydrochlorin + NADH + 2 H(+)</text>
        <dbReference type="Rhea" id="RHEA:15613"/>
        <dbReference type="ChEBI" id="CHEBI:15378"/>
        <dbReference type="ChEBI" id="CHEBI:57540"/>
        <dbReference type="ChEBI" id="CHEBI:57945"/>
        <dbReference type="ChEBI" id="CHEBI:58351"/>
        <dbReference type="ChEBI" id="CHEBI:58827"/>
        <dbReference type="EC" id="1.3.1.76"/>
    </reaction>
</comment>
<evidence type="ECO:0000256" key="3">
    <source>
        <dbReference type="ARBA" id="ARBA00023002"/>
    </source>
</evidence>
<dbReference type="InterPro" id="IPR006367">
    <property type="entry name" value="Sirohaem_synthase_N"/>
</dbReference>
<keyword evidence="3" id="KW-0560">Oxidoreductase</keyword>
<evidence type="ECO:0000256" key="2">
    <source>
        <dbReference type="ARBA" id="ARBA00012400"/>
    </source>
</evidence>
<evidence type="ECO:0000313" key="9">
    <source>
        <dbReference type="EMBL" id="HIX50626.1"/>
    </source>
</evidence>
<dbReference type="InterPro" id="IPR028281">
    <property type="entry name" value="Sirohaem_synthase_central"/>
</dbReference>
<sequence length="216" mass="22702">MSCFPFMQNIEGALCLLAGGGEVALRKARTLASFGARLLVCARAVKEELRPLAVRVAEEYSPSLLEGVRFAVAATDNAALNARVAADCRARGIPVNSADDPDNCDFFFPALVVRGEVTVGISTGGASPALAAALRAYIEGLLPQNVGEIASRAKALRGSLPQAEYIAAVKKLLEEGGIRADQKKPKEGGAAQNVNEKAARNVIKEKTARKQAEGEI</sequence>
<gene>
    <name evidence="9" type="ORF">H9851_05025</name>
</gene>
<dbReference type="Gene3D" id="3.30.160.110">
    <property type="entry name" value="Siroheme synthase, domain 2"/>
    <property type="match status" value="1"/>
</dbReference>
<evidence type="ECO:0000256" key="4">
    <source>
        <dbReference type="ARBA" id="ARBA00023027"/>
    </source>
</evidence>
<proteinExistence type="predicted"/>
<organism evidence="9 10">
    <name type="scientific">Candidatus Borkfalkia faecavium</name>
    <dbReference type="NCBI Taxonomy" id="2838508"/>
    <lineage>
        <taxon>Bacteria</taxon>
        <taxon>Bacillati</taxon>
        <taxon>Bacillota</taxon>
        <taxon>Clostridia</taxon>
        <taxon>Christensenellales</taxon>
        <taxon>Christensenellaceae</taxon>
        <taxon>Candidatus Borkfalkia</taxon>
    </lineage>
</organism>
<keyword evidence="5" id="KW-0627">Porphyrin biosynthesis</keyword>
<dbReference type="EC" id="1.3.1.76" evidence="2"/>
<protein>
    <recommendedName>
        <fullName evidence="2">precorrin-2 dehydrogenase</fullName>
        <ecNumber evidence="2">1.3.1.76</ecNumber>
    </recommendedName>
</protein>
<accession>A0A9D1W197</accession>
<dbReference type="InterPro" id="IPR028161">
    <property type="entry name" value="Met8-like"/>
</dbReference>
<dbReference type="PANTHER" id="PTHR35330:SF1">
    <property type="entry name" value="SIROHEME BIOSYNTHESIS PROTEIN MET8"/>
    <property type="match status" value="1"/>
</dbReference>
<reference evidence="9" key="2">
    <citation type="submission" date="2021-04" db="EMBL/GenBank/DDBJ databases">
        <authorList>
            <person name="Gilroy R."/>
        </authorList>
    </citation>
    <scope>NUCLEOTIDE SEQUENCE</scope>
    <source>
        <strain evidence="9">2189</strain>
    </source>
</reference>
<dbReference type="EMBL" id="DXEW01000025">
    <property type="protein sequence ID" value="HIX50626.1"/>
    <property type="molecule type" value="Genomic_DNA"/>
</dbReference>
<dbReference type="NCBIfam" id="TIGR01470">
    <property type="entry name" value="cysG_Nterm"/>
    <property type="match status" value="1"/>
</dbReference>
<name>A0A9D1W197_9FIRM</name>
<comment type="caution">
    <text evidence="9">The sequence shown here is derived from an EMBL/GenBank/DDBJ whole genome shotgun (WGS) entry which is preliminary data.</text>
</comment>